<feature type="domain" description="Nudix hydrolase" evidence="4">
    <location>
        <begin position="4"/>
        <end position="125"/>
    </location>
</feature>
<dbReference type="InterPro" id="IPR000086">
    <property type="entry name" value="NUDIX_hydrolase_dom"/>
</dbReference>
<evidence type="ECO:0000259" key="4">
    <source>
        <dbReference type="PROSITE" id="PS51462"/>
    </source>
</evidence>
<dbReference type="InterPro" id="IPR020084">
    <property type="entry name" value="NUDIX_hydrolase_CS"/>
</dbReference>
<comment type="caution">
    <text evidence="5">The sequence shown here is derived from an EMBL/GenBank/DDBJ whole genome shotgun (WGS) entry which is preliminary data.</text>
</comment>
<dbReference type="InterPro" id="IPR015797">
    <property type="entry name" value="NUDIX_hydrolase-like_dom_sf"/>
</dbReference>
<keyword evidence="6" id="KW-1185">Reference proteome</keyword>
<dbReference type="PANTHER" id="PTHR43046:SF2">
    <property type="entry name" value="8-OXO-DGTP DIPHOSPHATASE-RELATED"/>
    <property type="match status" value="1"/>
</dbReference>
<sequence>MGFPKHKTAAAVAVLNDHNKLLLVKGYVRGWEFPGGYVEIGEPIEKAAVREVKEESGIEVEITKFCGVYQDLKSSTFVYLFTAKAVGGKLRDSSETLASGFFSVEEALQKVTWKNHNERILRCLNEEEHPFLISF</sequence>
<dbReference type="EMBL" id="QOCW01000007">
    <property type="protein sequence ID" value="RBW69994.1"/>
    <property type="molecule type" value="Genomic_DNA"/>
</dbReference>
<dbReference type="Proteomes" id="UP000253314">
    <property type="component" value="Unassembled WGS sequence"/>
</dbReference>
<comment type="similarity">
    <text evidence="3">Belongs to the Nudix hydrolase family.</text>
</comment>
<dbReference type="RefSeq" id="WP_113805750.1">
    <property type="nucleotide sequence ID" value="NZ_QOCW01000007.1"/>
</dbReference>
<dbReference type="SUPFAM" id="SSF55811">
    <property type="entry name" value="Nudix"/>
    <property type="match status" value="1"/>
</dbReference>
<dbReference type="PANTHER" id="PTHR43046">
    <property type="entry name" value="GDP-MANNOSE MANNOSYL HYDROLASE"/>
    <property type="match status" value="1"/>
</dbReference>
<dbReference type="OrthoDB" id="9816289at2"/>
<dbReference type="Gene3D" id="3.90.79.10">
    <property type="entry name" value="Nucleoside Triphosphate Pyrophosphohydrolase"/>
    <property type="match status" value="1"/>
</dbReference>
<accession>A0A366Y0R4</accession>
<comment type="cofactor">
    <cofactor evidence="1">
        <name>Mg(2+)</name>
        <dbReference type="ChEBI" id="CHEBI:18420"/>
    </cofactor>
</comment>
<gene>
    <name evidence="5" type="ORF">DS031_09080</name>
</gene>
<protein>
    <submittedName>
        <fullName evidence="5">ADP-ribose pyrophosphatase</fullName>
    </submittedName>
</protein>
<dbReference type="CDD" id="cd02883">
    <property type="entry name" value="NUDIX_Hydrolase"/>
    <property type="match status" value="1"/>
</dbReference>
<dbReference type="PROSITE" id="PS00893">
    <property type="entry name" value="NUDIX_BOX"/>
    <property type="match status" value="1"/>
</dbReference>
<dbReference type="Pfam" id="PF00293">
    <property type="entry name" value="NUDIX"/>
    <property type="match status" value="1"/>
</dbReference>
<dbReference type="GO" id="GO:0016787">
    <property type="term" value="F:hydrolase activity"/>
    <property type="evidence" value="ECO:0007669"/>
    <property type="project" value="UniProtKB-KW"/>
</dbReference>
<name>A0A366Y0R4_9BACI</name>
<dbReference type="PRINTS" id="PR00502">
    <property type="entry name" value="NUDIXFAMILY"/>
</dbReference>
<organism evidence="5 6">
    <name type="scientific">Bacillus taeanensis</name>
    <dbReference type="NCBI Taxonomy" id="273032"/>
    <lineage>
        <taxon>Bacteria</taxon>
        <taxon>Bacillati</taxon>
        <taxon>Bacillota</taxon>
        <taxon>Bacilli</taxon>
        <taxon>Bacillales</taxon>
        <taxon>Bacillaceae</taxon>
        <taxon>Bacillus</taxon>
    </lineage>
</organism>
<proteinExistence type="inferred from homology"/>
<evidence type="ECO:0000313" key="5">
    <source>
        <dbReference type="EMBL" id="RBW69994.1"/>
    </source>
</evidence>
<evidence type="ECO:0000313" key="6">
    <source>
        <dbReference type="Proteomes" id="UP000253314"/>
    </source>
</evidence>
<dbReference type="InterPro" id="IPR020476">
    <property type="entry name" value="Nudix_hydrolase"/>
</dbReference>
<dbReference type="AlphaFoldDB" id="A0A366Y0R4"/>
<evidence type="ECO:0000256" key="2">
    <source>
        <dbReference type="ARBA" id="ARBA00022801"/>
    </source>
</evidence>
<dbReference type="PROSITE" id="PS51462">
    <property type="entry name" value="NUDIX"/>
    <property type="match status" value="1"/>
</dbReference>
<keyword evidence="2 3" id="KW-0378">Hydrolase</keyword>
<reference evidence="5 6" key="1">
    <citation type="submission" date="2018-07" db="EMBL/GenBank/DDBJ databases">
        <title>Lottiidibacillus patelloidae gen. nov., sp. nov., isolated from the intestinal tract of a marine limpet and the reclassification of B. taeanensis BH030017T, B. algicola KMM 3737T and B. hwajinpoensis SW-72T as genus Lottiidibacillus.</title>
        <authorList>
            <person name="Liu R."/>
            <person name="Huang Z."/>
        </authorList>
    </citation>
    <scope>NUCLEOTIDE SEQUENCE [LARGE SCALE GENOMIC DNA]</scope>
    <source>
        <strain evidence="5 6">BH030017</strain>
    </source>
</reference>
<evidence type="ECO:0000256" key="3">
    <source>
        <dbReference type="RuleBase" id="RU003476"/>
    </source>
</evidence>
<evidence type="ECO:0000256" key="1">
    <source>
        <dbReference type="ARBA" id="ARBA00001946"/>
    </source>
</evidence>